<accession>A0AAD5BGS3</accession>
<dbReference type="AlphaFoldDB" id="A0AAD5BGS3"/>
<reference evidence="2 3" key="1">
    <citation type="journal article" date="2022" name="DNA Res.">
        <title>Genome analysis of five recently described species of the CUG-Ser clade uncovers Candida theae as a new hybrid lineage with pathogenic potential in the Candida parapsilosis species complex.</title>
        <authorList>
            <person name="Mixao V."/>
            <person name="Del Olmo V."/>
            <person name="Hegedusova E."/>
            <person name="Saus E."/>
            <person name="Pryszcz L."/>
            <person name="Cillingova A."/>
            <person name="Nosek J."/>
            <person name="Gabaldon T."/>
        </authorList>
    </citation>
    <scope>NUCLEOTIDE SEQUENCE [LARGE SCALE GENOMIC DNA]</scope>
    <source>
        <strain evidence="2 3">CBS 12239</strain>
    </source>
</reference>
<protein>
    <submittedName>
        <fullName evidence="2">Uncharacterized protein</fullName>
    </submittedName>
</protein>
<dbReference type="SUPFAM" id="SSF50998">
    <property type="entry name" value="Quinoprotein alcohol dehydrogenase-like"/>
    <property type="match status" value="1"/>
</dbReference>
<evidence type="ECO:0000256" key="1">
    <source>
        <dbReference type="SAM" id="Phobius"/>
    </source>
</evidence>
<dbReference type="InterPro" id="IPR011047">
    <property type="entry name" value="Quinoprotein_ADH-like_sf"/>
</dbReference>
<evidence type="ECO:0000313" key="3">
    <source>
        <dbReference type="Proteomes" id="UP001204833"/>
    </source>
</evidence>
<sequence>MIQLDQSFINSFYVEGILAIVFVASVSLICLKLKSPSIDTTSHYINPEKEKLNSIELRSLQSSDILNVITNPNCPIVVSLDFNHAVTAWSPSSSEKHVLATDIWPVNHIAISDDGTHVVLISFNKGSIYCYEHFQLKWTQQHPNINRNSKVLESFFRHKTVPGFLARKLLRDKRASSSSSLPDSHSGIIRCPDSPILTAAPSAPFVVPPSPSSISKPVNKVKQGHISQDFVVVLNNGTVLVLSCEDGSLKQQQFEPFSAAAKVKTPRVNDKIVCQKTNGGFILGVVVNNNFVFRDFPIKLSIGGNYVVTTMKQSHKLNTPVIVPIDFIGMVVSVCDFTASLIDVQTGLVLKTFNIGHFRPGTFKVAHSQPTHCKFCGCVSVTSLSLVYEDDSGILIVHTFKLDSQRSKNSICLRAERDPREIRCLGFSAVCESQHWYEDVKCWQVSDVNMIIGFEKVHSKEKTTSRTNHSSSVFENQGLTSLRQRNTKSTTPSKESYEGFIISLSDGKKTAYPLHLQSHAQIVSTAKYGFKSILVNFGYCFKIFYQGNNKLIENDLYYNNNNTNSLSFINKRRNMKQRV</sequence>
<dbReference type="EMBL" id="JAIHNG010000076">
    <property type="protein sequence ID" value="KAI5961491.1"/>
    <property type="molecule type" value="Genomic_DNA"/>
</dbReference>
<dbReference type="GeneID" id="76149787"/>
<keyword evidence="1" id="KW-1133">Transmembrane helix</keyword>
<evidence type="ECO:0000313" key="2">
    <source>
        <dbReference type="EMBL" id="KAI5961491.1"/>
    </source>
</evidence>
<proteinExistence type="predicted"/>
<dbReference type="RefSeq" id="XP_051609784.1">
    <property type="nucleotide sequence ID" value="XM_051750964.1"/>
</dbReference>
<gene>
    <name evidence="2" type="ORF">KGF57_001728</name>
</gene>
<organism evidence="2 3">
    <name type="scientific">Candida theae</name>
    <dbReference type="NCBI Taxonomy" id="1198502"/>
    <lineage>
        <taxon>Eukaryota</taxon>
        <taxon>Fungi</taxon>
        <taxon>Dikarya</taxon>
        <taxon>Ascomycota</taxon>
        <taxon>Saccharomycotina</taxon>
        <taxon>Pichiomycetes</taxon>
        <taxon>Debaryomycetaceae</taxon>
        <taxon>Candida/Lodderomyces clade</taxon>
        <taxon>Candida</taxon>
    </lineage>
</organism>
<keyword evidence="1" id="KW-0472">Membrane</keyword>
<feature type="transmembrane region" description="Helical" evidence="1">
    <location>
        <begin position="12"/>
        <end position="31"/>
    </location>
</feature>
<comment type="caution">
    <text evidence="2">The sequence shown here is derived from an EMBL/GenBank/DDBJ whole genome shotgun (WGS) entry which is preliminary data.</text>
</comment>
<keyword evidence="1" id="KW-0812">Transmembrane</keyword>
<name>A0AAD5BGS3_9ASCO</name>
<keyword evidence="3" id="KW-1185">Reference proteome</keyword>
<dbReference type="Proteomes" id="UP001204833">
    <property type="component" value="Unassembled WGS sequence"/>
</dbReference>